<evidence type="ECO:0000256" key="2">
    <source>
        <dbReference type="ARBA" id="ARBA00022723"/>
    </source>
</evidence>
<dbReference type="AlphaFoldDB" id="A0A382KFN8"/>
<evidence type="ECO:0000259" key="4">
    <source>
        <dbReference type="Pfam" id="PF03328"/>
    </source>
</evidence>
<dbReference type="GO" id="GO:0006107">
    <property type="term" value="P:oxaloacetate metabolic process"/>
    <property type="evidence" value="ECO:0007669"/>
    <property type="project" value="TreeGrafter"/>
</dbReference>
<dbReference type="EMBL" id="UINC01080178">
    <property type="protein sequence ID" value="SVC22876.1"/>
    <property type="molecule type" value="Genomic_DNA"/>
</dbReference>
<dbReference type="InterPro" id="IPR015813">
    <property type="entry name" value="Pyrv/PenolPyrv_kinase-like_dom"/>
</dbReference>
<sequence length="135" mass="14656">MDRQGVRAEDDPIRRSLLFVPAVRPDRYPKALATGADAVCIDLEDGVALEAKDSARRQALSVLANRSPTPVEVSLRINDVKTTLGQTDLTELINSGARPDALMLPKVSGEDEIKHVESVLASRSETLPLIVQIET</sequence>
<evidence type="ECO:0000256" key="1">
    <source>
        <dbReference type="ARBA" id="ARBA00001946"/>
    </source>
</evidence>
<dbReference type="InterPro" id="IPR040442">
    <property type="entry name" value="Pyrv_kinase-like_dom_sf"/>
</dbReference>
<dbReference type="PANTHER" id="PTHR32308">
    <property type="entry name" value="LYASE BETA SUBUNIT, PUTATIVE (AFU_ORTHOLOGUE AFUA_4G13030)-RELATED"/>
    <property type="match status" value="1"/>
</dbReference>
<name>A0A382KFN8_9ZZZZ</name>
<comment type="cofactor">
    <cofactor evidence="1">
        <name>Mg(2+)</name>
        <dbReference type="ChEBI" id="CHEBI:18420"/>
    </cofactor>
</comment>
<organism evidence="5">
    <name type="scientific">marine metagenome</name>
    <dbReference type="NCBI Taxonomy" id="408172"/>
    <lineage>
        <taxon>unclassified sequences</taxon>
        <taxon>metagenomes</taxon>
        <taxon>ecological metagenomes</taxon>
    </lineage>
</organism>
<accession>A0A382KFN8</accession>
<evidence type="ECO:0000256" key="3">
    <source>
        <dbReference type="ARBA" id="ARBA00022842"/>
    </source>
</evidence>
<keyword evidence="2" id="KW-0479">Metal-binding</keyword>
<reference evidence="5" key="1">
    <citation type="submission" date="2018-05" db="EMBL/GenBank/DDBJ databases">
        <authorList>
            <person name="Lanie J.A."/>
            <person name="Ng W.-L."/>
            <person name="Kazmierczak K.M."/>
            <person name="Andrzejewski T.M."/>
            <person name="Davidsen T.M."/>
            <person name="Wayne K.J."/>
            <person name="Tettelin H."/>
            <person name="Glass J.I."/>
            <person name="Rusch D."/>
            <person name="Podicherti R."/>
            <person name="Tsui H.-C.T."/>
            <person name="Winkler M.E."/>
        </authorList>
    </citation>
    <scope>NUCLEOTIDE SEQUENCE</scope>
</reference>
<dbReference type="GO" id="GO:0000287">
    <property type="term" value="F:magnesium ion binding"/>
    <property type="evidence" value="ECO:0007669"/>
    <property type="project" value="TreeGrafter"/>
</dbReference>
<proteinExistence type="predicted"/>
<dbReference type="SUPFAM" id="SSF51621">
    <property type="entry name" value="Phosphoenolpyruvate/pyruvate domain"/>
    <property type="match status" value="1"/>
</dbReference>
<dbReference type="Pfam" id="PF03328">
    <property type="entry name" value="HpcH_HpaI"/>
    <property type="match status" value="1"/>
</dbReference>
<protein>
    <recommendedName>
        <fullName evidence="4">HpcH/HpaI aldolase/citrate lyase domain-containing protein</fullName>
    </recommendedName>
</protein>
<gene>
    <name evidence="5" type="ORF">METZ01_LOCUS275730</name>
</gene>
<dbReference type="GO" id="GO:0003824">
    <property type="term" value="F:catalytic activity"/>
    <property type="evidence" value="ECO:0007669"/>
    <property type="project" value="InterPro"/>
</dbReference>
<feature type="domain" description="HpcH/HpaI aldolase/citrate lyase" evidence="4">
    <location>
        <begin position="15"/>
        <end position="135"/>
    </location>
</feature>
<keyword evidence="3" id="KW-0460">Magnesium</keyword>
<feature type="non-terminal residue" evidence="5">
    <location>
        <position position="135"/>
    </location>
</feature>
<dbReference type="Gene3D" id="3.20.20.60">
    <property type="entry name" value="Phosphoenolpyruvate-binding domains"/>
    <property type="match status" value="1"/>
</dbReference>
<dbReference type="PANTHER" id="PTHR32308:SF0">
    <property type="entry name" value="HPCH_HPAI ALDOLASE_CITRATE LYASE DOMAIN-CONTAINING PROTEIN"/>
    <property type="match status" value="1"/>
</dbReference>
<dbReference type="InterPro" id="IPR005000">
    <property type="entry name" value="Aldolase/citrate-lyase_domain"/>
</dbReference>
<evidence type="ECO:0000313" key="5">
    <source>
        <dbReference type="EMBL" id="SVC22876.1"/>
    </source>
</evidence>